<organism evidence="1 2">
    <name type="scientific">Pleodorina starrii</name>
    <dbReference type="NCBI Taxonomy" id="330485"/>
    <lineage>
        <taxon>Eukaryota</taxon>
        <taxon>Viridiplantae</taxon>
        <taxon>Chlorophyta</taxon>
        <taxon>core chlorophytes</taxon>
        <taxon>Chlorophyceae</taxon>
        <taxon>CS clade</taxon>
        <taxon>Chlamydomonadales</taxon>
        <taxon>Volvocaceae</taxon>
        <taxon>Pleodorina</taxon>
    </lineage>
</organism>
<keyword evidence="2" id="KW-1185">Reference proteome</keyword>
<gene>
    <name evidence="1" type="primary">PLEST004501</name>
    <name evidence="1" type="ORF">PLESTB_001433000</name>
</gene>
<evidence type="ECO:0000313" key="1">
    <source>
        <dbReference type="EMBL" id="GLC59014.1"/>
    </source>
</evidence>
<evidence type="ECO:0000313" key="2">
    <source>
        <dbReference type="Proteomes" id="UP001165080"/>
    </source>
</evidence>
<reference evidence="1 2" key="1">
    <citation type="journal article" date="2023" name="Commun. Biol.">
        <title>Reorganization of the ancestral sex-determining regions during the evolution of trioecy in Pleodorina starrii.</title>
        <authorList>
            <person name="Takahashi K."/>
            <person name="Suzuki S."/>
            <person name="Kawai-Toyooka H."/>
            <person name="Yamamoto K."/>
            <person name="Hamaji T."/>
            <person name="Ootsuki R."/>
            <person name="Yamaguchi H."/>
            <person name="Kawachi M."/>
            <person name="Higashiyama T."/>
            <person name="Nozaki H."/>
        </authorList>
    </citation>
    <scope>NUCLEOTIDE SEQUENCE [LARGE SCALE GENOMIC DNA]</scope>
    <source>
        <strain evidence="1 2">NIES-4479</strain>
    </source>
</reference>
<sequence length="104" mass="11149">MAVVVWGRGVAGGVCGVGEAVPDMQWASKGGGGGSRPWRREVKLLRRVRAWSHMCYRCTAADAVYGSARPPKALVGERTANHCSSMGVRGPLAQHLSYSNMPYC</sequence>
<dbReference type="AlphaFoldDB" id="A0A9W6BV63"/>
<accession>A0A9W6BV63</accession>
<name>A0A9W6BV63_9CHLO</name>
<dbReference type="Proteomes" id="UP001165080">
    <property type="component" value="Unassembled WGS sequence"/>
</dbReference>
<proteinExistence type="predicted"/>
<comment type="caution">
    <text evidence="1">The sequence shown here is derived from an EMBL/GenBank/DDBJ whole genome shotgun (WGS) entry which is preliminary data.</text>
</comment>
<protein>
    <submittedName>
        <fullName evidence="1">Uncharacterized protein</fullName>
    </submittedName>
</protein>
<dbReference type="EMBL" id="BRXU01000025">
    <property type="protein sequence ID" value="GLC59014.1"/>
    <property type="molecule type" value="Genomic_DNA"/>
</dbReference>